<dbReference type="KEGG" id="suls:Sdiek1_1363"/>
<evidence type="ECO:0000259" key="1">
    <source>
        <dbReference type="Pfam" id="PF07992"/>
    </source>
</evidence>
<dbReference type="Gene3D" id="3.50.50.60">
    <property type="entry name" value="FAD/NAD(P)-binding domain"/>
    <property type="match status" value="2"/>
</dbReference>
<feature type="domain" description="FAD/NAD(P)-binding" evidence="1">
    <location>
        <begin position="155"/>
        <end position="453"/>
    </location>
</feature>
<dbReference type="InterPro" id="IPR028261">
    <property type="entry name" value="DPD_II"/>
</dbReference>
<dbReference type="RefSeq" id="WP_087438472.1">
    <property type="nucleotide sequence ID" value="NZ_CP021416.1"/>
</dbReference>
<dbReference type="Pfam" id="PF07992">
    <property type="entry name" value="Pyr_redox_2"/>
    <property type="match status" value="1"/>
</dbReference>
<dbReference type="InterPro" id="IPR023753">
    <property type="entry name" value="FAD/NAD-binding_dom"/>
</dbReference>
<evidence type="ECO:0000313" key="3">
    <source>
        <dbReference type="EMBL" id="ARU48527.1"/>
    </source>
</evidence>
<dbReference type="Gene3D" id="1.10.1060.10">
    <property type="entry name" value="Alpha-helical ferredoxin"/>
    <property type="match status" value="1"/>
</dbReference>
<dbReference type="InterPro" id="IPR009051">
    <property type="entry name" value="Helical_ferredxn"/>
</dbReference>
<proteinExistence type="predicted"/>
<dbReference type="AlphaFoldDB" id="A0A1Y0HK76"/>
<reference evidence="4" key="1">
    <citation type="submission" date="2017-05" db="EMBL/GenBank/DDBJ databases">
        <title>Dechlorination kinetics govern the competition between two new strains of the genus Sulfurospirillum.</title>
        <authorList>
            <person name="Buttet G.F."/>
            <person name="Murray A.M."/>
            <person name="Goris T."/>
            <person name="Burion M."/>
            <person name="Lin B."/>
            <person name="Rolle M."/>
            <person name="Maillard J."/>
        </authorList>
    </citation>
    <scope>NUCLEOTIDE SEQUENCE [LARGE SCALE GENOMIC DNA]</scope>
    <source>
        <strain evidence="4">SL2-1</strain>
    </source>
</reference>
<dbReference type="SUPFAM" id="SSF46548">
    <property type="entry name" value="alpha-helical ferredoxin"/>
    <property type="match status" value="1"/>
</dbReference>
<evidence type="ECO:0000313" key="4">
    <source>
        <dbReference type="Proteomes" id="UP000196005"/>
    </source>
</evidence>
<dbReference type="InterPro" id="IPR036188">
    <property type="entry name" value="FAD/NAD-bd_sf"/>
</dbReference>
<organism evidence="3 4">
    <name type="scientific">Sulfurospirillum diekertiae</name>
    <dbReference type="NCBI Taxonomy" id="1854492"/>
    <lineage>
        <taxon>Bacteria</taxon>
        <taxon>Pseudomonadati</taxon>
        <taxon>Campylobacterota</taxon>
        <taxon>Epsilonproteobacteria</taxon>
        <taxon>Campylobacterales</taxon>
        <taxon>Sulfurospirillaceae</taxon>
        <taxon>Sulfurospirillum</taxon>
    </lineage>
</organism>
<evidence type="ECO:0000259" key="2">
    <source>
        <dbReference type="Pfam" id="PF14691"/>
    </source>
</evidence>
<dbReference type="EMBL" id="CP021416">
    <property type="protein sequence ID" value="ARU48527.1"/>
    <property type="molecule type" value="Genomic_DNA"/>
</dbReference>
<dbReference type="GO" id="GO:0016491">
    <property type="term" value="F:oxidoreductase activity"/>
    <property type="evidence" value="ECO:0007669"/>
    <property type="project" value="InterPro"/>
</dbReference>
<name>A0A1Y0HK76_9BACT</name>
<dbReference type="Proteomes" id="UP000196005">
    <property type="component" value="Chromosome"/>
</dbReference>
<feature type="domain" description="Dihydroprymidine dehydrogenase" evidence="2">
    <location>
        <begin position="23"/>
        <end position="142"/>
    </location>
</feature>
<dbReference type="PANTHER" id="PTHR42783:SF3">
    <property type="entry name" value="GLUTAMATE SYNTHASE [NADPH] SMALL CHAIN-RELATED"/>
    <property type="match status" value="1"/>
</dbReference>
<sequence>MREYKTIAKAYPKKKRPAVERIEDYYPIYHNFEESEAKAQASRCLQCPIDLLRGLESEFKFCRTGCPLNNNIPRWLKKTYEKDYLGAFELSNARSPFPEILGRVCPKKGLCESSCTLEKTEYHAVSIGNVEVFLNETAYEQGAIPDYGQKEGRKFKVAVVGSGPASLSCATFLLRANIEVEMFERENRVGGLLMYGIPNFKLPKSVILRRFEWMKEAGMKVHLNTEVGKDVSLHELQEKFDAVFLGLGVPKGRSADMENEDANGVYQVMTLLTQTQKNLFDHALQKSILRNKHVVVIGGGDSAMDALRTAIRHKAKSVTCVYRRDEASMPGSRAEVINAKEEGVQFIFNALPKKAIVDAEHRVVGLEILETYTDENNRLQTKPQSFQTLPADSIILALGFQAKHFDFYDELNLAIGKSNTLIVDEHKETSHPFIFAGGDVVRGANLVVNAALDGREAAIAIARKLGLVEDQKLYM</sequence>
<dbReference type="PANTHER" id="PTHR42783">
    <property type="entry name" value="GLUTAMATE SYNTHASE [NADPH] SMALL CHAIN"/>
    <property type="match status" value="1"/>
</dbReference>
<gene>
    <name evidence="3" type="ORF">Sdiek1_1363</name>
</gene>
<dbReference type="SUPFAM" id="SSF51971">
    <property type="entry name" value="Nucleotide-binding domain"/>
    <property type="match status" value="1"/>
</dbReference>
<dbReference type="GO" id="GO:0051536">
    <property type="term" value="F:iron-sulfur cluster binding"/>
    <property type="evidence" value="ECO:0007669"/>
    <property type="project" value="InterPro"/>
</dbReference>
<keyword evidence="4" id="KW-1185">Reference proteome</keyword>
<dbReference type="Pfam" id="PF14691">
    <property type="entry name" value="Fer4_20"/>
    <property type="match status" value="1"/>
</dbReference>
<protein>
    <submittedName>
        <fullName evidence="3">Glutamate synthase [NADPH] small chain-like</fullName>
    </submittedName>
</protein>
<accession>A0A1Y0HK76</accession>
<dbReference type="PRINTS" id="PR00419">
    <property type="entry name" value="ADXRDTASE"/>
</dbReference>